<dbReference type="EMBL" id="JACHNY010000002">
    <property type="protein sequence ID" value="MBB4617081.1"/>
    <property type="molecule type" value="Genomic_DNA"/>
</dbReference>
<keyword evidence="2" id="KW-1185">Reference proteome</keyword>
<accession>A0A7W7AHS6</accession>
<evidence type="ECO:0000313" key="2">
    <source>
        <dbReference type="Proteomes" id="UP000574769"/>
    </source>
</evidence>
<proteinExistence type="predicted"/>
<dbReference type="AlphaFoldDB" id="A0A7W7AHS6"/>
<organism evidence="1 2">
    <name type="scientific">Sphingomonas abaci</name>
    <dbReference type="NCBI Taxonomy" id="237611"/>
    <lineage>
        <taxon>Bacteria</taxon>
        <taxon>Pseudomonadati</taxon>
        <taxon>Pseudomonadota</taxon>
        <taxon>Alphaproteobacteria</taxon>
        <taxon>Sphingomonadales</taxon>
        <taxon>Sphingomonadaceae</taxon>
        <taxon>Sphingomonas</taxon>
    </lineage>
</organism>
<evidence type="ECO:0000313" key="1">
    <source>
        <dbReference type="EMBL" id="MBB4617081.1"/>
    </source>
</evidence>
<sequence length="47" mass="5632">MESDLRYYVRRLTMERAAAQRALTAEARDRRMQLVESYTRKIAELRG</sequence>
<comment type="caution">
    <text evidence="1">The sequence shown here is derived from an EMBL/GenBank/DDBJ whole genome shotgun (WGS) entry which is preliminary data.</text>
</comment>
<name>A0A7W7AHS6_9SPHN</name>
<protein>
    <submittedName>
        <fullName evidence="1">Uncharacterized protein</fullName>
    </submittedName>
</protein>
<gene>
    <name evidence="1" type="ORF">GGQ96_001201</name>
</gene>
<dbReference type="RefSeq" id="WP_164523598.1">
    <property type="nucleotide sequence ID" value="NZ_JACHNY010000002.1"/>
</dbReference>
<reference evidence="1 2" key="1">
    <citation type="submission" date="2020-08" db="EMBL/GenBank/DDBJ databases">
        <title>Genomic Encyclopedia of Type Strains, Phase IV (KMG-IV): sequencing the most valuable type-strain genomes for metagenomic binning, comparative biology and taxonomic classification.</title>
        <authorList>
            <person name="Goeker M."/>
        </authorList>
    </citation>
    <scope>NUCLEOTIDE SEQUENCE [LARGE SCALE GENOMIC DNA]</scope>
    <source>
        <strain evidence="1 2">DSM 15867</strain>
    </source>
</reference>
<dbReference type="Proteomes" id="UP000574769">
    <property type="component" value="Unassembled WGS sequence"/>
</dbReference>